<dbReference type="InterPro" id="IPR008889">
    <property type="entry name" value="VQ"/>
</dbReference>
<evidence type="ECO:0000313" key="2">
    <source>
        <dbReference type="EMBL" id="KAF5201475.1"/>
    </source>
</evidence>
<accession>A0A7J6WY50</accession>
<reference evidence="2 3" key="1">
    <citation type="submission" date="2020-06" db="EMBL/GenBank/DDBJ databases">
        <title>Transcriptomic and genomic resources for Thalictrum thalictroides and T. hernandezii: Facilitating candidate gene discovery in an emerging model plant lineage.</title>
        <authorList>
            <person name="Arias T."/>
            <person name="Riano-Pachon D.M."/>
            <person name="Di Stilio V.S."/>
        </authorList>
    </citation>
    <scope>NUCLEOTIDE SEQUENCE [LARGE SCALE GENOMIC DNA]</scope>
    <source>
        <strain evidence="3">cv. WT478/WT964</strain>
        <tissue evidence="2">Leaves</tissue>
    </source>
</reference>
<dbReference type="OrthoDB" id="1571327at2759"/>
<evidence type="ECO:0000259" key="1">
    <source>
        <dbReference type="Pfam" id="PF05678"/>
    </source>
</evidence>
<dbReference type="InterPro" id="IPR039607">
    <property type="entry name" value="VQ_8/17/18/20/21/25"/>
</dbReference>
<sequence length="232" mass="25770">MGKGVSQASHNISKSDKKSVNSLIKVLRPKVYITDSSSFKKLVQELTGNGREPISPFTPPPKQEQLHHQVQVVHSKQNVEPESSVEFSIDSTESAGSQVLSPLAASRAVQSSWVSMQVQSQHQVQVVSREEYVEPESSVELSIDSSSESGITQDLSPLAGFTALQNSWASMNNLVLPYQELNSWSTEIDQFLSYDDNCFQTANPIYDDYSFPSDQGICISDYYDYSELFNSL</sequence>
<gene>
    <name evidence="2" type="ORF">FRX31_008944</name>
</gene>
<comment type="caution">
    <text evidence="2">The sequence shown here is derived from an EMBL/GenBank/DDBJ whole genome shotgun (WGS) entry which is preliminary data.</text>
</comment>
<dbReference type="EMBL" id="JABWDY010009389">
    <property type="protein sequence ID" value="KAF5201475.1"/>
    <property type="molecule type" value="Genomic_DNA"/>
</dbReference>
<keyword evidence="3" id="KW-1185">Reference proteome</keyword>
<evidence type="ECO:0000313" key="3">
    <source>
        <dbReference type="Proteomes" id="UP000554482"/>
    </source>
</evidence>
<dbReference type="Proteomes" id="UP000554482">
    <property type="component" value="Unassembled WGS sequence"/>
</dbReference>
<dbReference type="PANTHER" id="PTHR33143">
    <property type="entry name" value="F16F4.1 PROTEIN-RELATED"/>
    <property type="match status" value="1"/>
</dbReference>
<proteinExistence type="predicted"/>
<organism evidence="2 3">
    <name type="scientific">Thalictrum thalictroides</name>
    <name type="common">Rue-anemone</name>
    <name type="synonym">Anemone thalictroides</name>
    <dbReference type="NCBI Taxonomy" id="46969"/>
    <lineage>
        <taxon>Eukaryota</taxon>
        <taxon>Viridiplantae</taxon>
        <taxon>Streptophyta</taxon>
        <taxon>Embryophyta</taxon>
        <taxon>Tracheophyta</taxon>
        <taxon>Spermatophyta</taxon>
        <taxon>Magnoliopsida</taxon>
        <taxon>Ranunculales</taxon>
        <taxon>Ranunculaceae</taxon>
        <taxon>Thalictroideae</taxon>
        <taxon>Thalictrum</taxon>
    </lineage>
</organism>
<dbReference type="GO" id="GO:0005634">
    <property type="term" value="C:nucleus"/>
    <property type="evidence" value="ECO:0007669"/>
    <property type="project" value="TreeGrafter"/>
</dbReference>
<dbReference type="Pfam" id="PF05678">
    <property type="entry name" value="VQ"/>
    <property type="match status" value="1"/>
</dbReference>
<name>A0A7J6WY50_THATH</name>
<protein>
    <recommendedName>
        <fullName evidence="1">VQ domain-containing protein</fullName>
    </recommendedName>
</protein>
<feature type="domain" description="VQ" evidence="1">
    <location>
        <begin position="29"/>
        <end position="48"/>
    </location>
</feature>
<dbReference type="PANTHER" id="PTHR33143:SF60">
    <property type="entry name" value="VQ DOMAIN-CONTAINING PROTEIN"/>
    <property type="match status" value="1"/>
</dbReference>
<dbReference type="AlphaFoldDB" id="A0A7J6WY50"/>